<gene>
    <name evidence="3" type="ORF">METZ01_LOCUS112263</name>
</gene>
<dbReference type="SUPFAM" id="SSF51064">
    <property type="entry name" value="Head domain of nucleotide exchange factor GrpE"/>
    <property type="match status" value="1"/>
</dbReference>
<evidence type="ECO:0008006" key="4">
    <source>
        <dbReference type="Google" id="ProtNLM"/>
    </source>
</evidence>
<dbReference type="PRINTS" id="PR00773">
    <property type="entry name" value="GRPEPROTEIN"/>
</dbReference>
<organism evidence="3">
    <name type="scientific">marine metagenome</name>
    <dbReference type="NCBI Taxonomy" id="408172"/>
    <lineage>
        <taxon>unclassified sequences</taxon>
        <taxon>metagenomes</taxon>
        <taxon>ecological metagenomes</taxon>
    </lineage>
</organism>
<dbReference type="Gene3D" id="2.30.22.10">
    <property type="entry name" value="Head domain of nucleotide exchange factor GrpE"/>
    <property type="match status" value="1"/>
</dbReference>
<evidence type="ECO:0000256" key="2">
    <source>
        <dbReference type="ARBA" id="ARBA00023186"/>
    </source>
</evidence>
<dbReference type="InterPro" id="IPR013805">
    <property type="entry name" value="GrpE_CC"/>
</dbReference>
<dbReference type="InterPro" id="IPR000740">
    <property type="entry name" value="GrpE"/>
</dbReference>
<evidence type="ECO:0000256" key="1">
    <source>
        <dbReference type="ARBA" id="ARBA00009054"/>
    </source>
</evidence>
<accession>A0A381X3Q0</accession>
<dbReference type="CDD" id="cd00446">
    <property type="entry name" value="GrpE"/>
    <property type="match status" value="1"/>
</dbReference>
<dbReference type="GO" id="GO:0000774">
    <property type="term" value="F:adenyl-nucleotide exchange factor activity"/>
    <property type="evidence" value="ECO:0007669"/>
    <property type="project" value="InterPro"/>
</dbReference>
<dbReference type="EMBL" id="UINC01013812">
    <property type="protein sequence ID" value="SVA59409.1"/>
    <property type="molecule type" value="Genomic_DNA"/>
</dbReference>
<dbReference type="InterPro" id="IPR009012">
    <property type="entry name" value="GrpE_head"/>
</dbReference>
<dbReference type="GO" id="GO:0051082">
    <property type="term" value="F:unfolded protein binding"/>
    <property type="evidence" value="ECO:0007669"/>
    <property type="project" value="TreeGrafter"/>
</dbReference>
<dbReference type="PANTHER" id="PTHR21237:SF23">
    <property type="entry name" value="GRPE PROTEIN HOMOLOG, MITOCHONDRIAL"/>
    <property type="match status" value="1"/>
</dbReference>
<dbReference type="Pfam" id="PF01025">
    <property type="entry name" value="GrpE"/>
    <property type="match status" value="1"/>
</dbReference>
<feature type="non-terminal residue" evidence="3">
    <location>
        <position position="1"/>
    </location>
</feature>
<reference evidence="3" key="1">
    <citation type="submission" date="2018-05" db="EMBL/GenBank/DDBJ databases">
        <authorList>
            <person name="Lanie J.A."/>
            <person name="Ng W.-L."/>
            <person name="Kazmierczak K.M."/>
            <person name="Andrzejewski T.M."/>
            <person name="Davidsen T.M."/>
            <person name="Wayne K.J."/>
            <person name="Tettelin H."/>
            <person name="Glass J.I."/>
            <person name="Rusch D."/>
            <person name="Podicherti R."/>
            <person name="Tsui H.-C.T."/>
            <person name="Winkler M.E."/>
        </authorList>
    </citation>
    <scope>NUCLEOTIDE SEQUENCE</scope>
</reference>
<evidence type="ECO:0000313" key="3">
    <source>
        <dbReference type="EMBL" id="SVA59409.1"/>
    </source>
</evidence>
<dbReference type="GO" id="GO:0051087">
    <property type="term" value="F:protein-folding chaperone binding"/>
    <property type="evidence" value="ECO:0007669"/>
    <property type="project" value="InterPro"/>
</dbReference>
<dbReference type="SUPFAM" id="SSF58014">
    <property type="entry name" value="Coiled-coil domain of nucleotide exchange factor GrpE"/>
    <property type="match status" value="1"/>
</dbReference>
<dbReference type="AlphaFoldDB" id="A0A381X3Q0"/>
<dbReference type="GO" id="GO:0042803">
    <property type="term" value="F:protein homodimerization activity"/>
    <property type="evidence" value="ECO:0007669"/>
    <property type="project" value="InterPro"/>
</dbReference>
<comment type="similarity">
    <text evidence="1">Belongs to the GrpE family.</text>
</comment>
<dbReference type="GO" id="GO:0006457">
    <property type="term" value="P:protein folding"/>
    <property type="evidence" value="ECO:0007669"/>
    <property type="project" value="InterPro"/>
</dbReference>
<sequence>VIQDKHIRLKAEFENFRRRKADEISRLLQFEGENAIRGFLPILDDLERMIHSSDASEESLKDGVSMVESKIQKYFESLSIKPFGEKGDEMDPDIHDAMLTQTDKKMDDNSILEVFEKGYTYRDKVIRHAKVIVNKK</sequence>
<dbReference type="Gene3D" id="3.90.20.20">
    <property type="match status" value="1"/>
</dbReference>
<dbReference type="PANTHER" id="PTHR21237">
    <property type="entry name" value="GRPE PROTEIN"/>
    <property type="match status" value="1"/>
</dbReference>
<name>A0A381X3Q0_9ZZZZ</name>
<keyword evidence="2" id="KW-0143">Chaperone</keyword>
<protein>
    <recommendedName>
        <fullName evidence="4">Nucleotide exchange factor GrpE</fullName>
    </recommendedName>
</protein>
<dbReference type="HAMAP" id="MF_01151">
    <property type="entry name" value="GrpE"/>
    <property type="match status" value="1"/>
</dbReference>
<proteinExistence type="inferred from homology"/>